<proteinExistence type="predicted"/>
<dbReference type="AlphaFoldDB" id="A0AAE0KJY0"/>
<dbReference type="Gene3D" id="3.80.10.10">
    <property type="entry name" value="Ribonuclease Inhibitor"/>
    <property type="match status" value="1"/>
</dbReference>
<organism evidence="1 2">
    <name type="scientific">Podospora didyma</name>
    <dbReference type="NCBI Taxonomy" id="330526"/>
    <lineage>
        <taxon>Eukaryota</taxon>
        <taxon>Fungi</taxon>
        <taxon>Dikarya</taxon>
        <taxon>Ascomycota</taxon>
        <taxon>Pezizomycotina</taxon>
        <taxon>Sordariomycetes</taxon>
        <taxon>Sordariomycetidae</taxon>
        <taxon>Sordariales</taxon>
        <taxon>Podosporaceae</taxon>
        <taxon>Podospora</taxon>
    </lineage>
</organism>
<keyword evidence="2" id="KW-1185">Reference proteome</keyword>
<name>A0AAE0KJY0_9PEZI</name>
<gene>
    <name evidence="1" type="ORF">B0H63DRAFT_398707</name>
</gene>
<reference evidence="1" key="2">
    <citation type="submission" date="2023-06" db="EMBL/GenBank/DDBJ databases">
        <authorList>
            <consortium name="Lawrence Berkeley National Laboratory"/>
            <person name="Haridas S."/>
            <person name="Hensen N."/>
            <person name="Bonometti L."/>
            <person name="Westerberg I."/>
            <person name="Brannstrom I.O."/>
            <person name="Guillou S."/>
            <person name="Cros-Aarteil S."/>
            <person name="Calhoun S."/>
            <person name="Kuo A."/>
            <person name="Mondo S."/>
            <person name="Pangilinan J."/>
            <person name="Riley R."/>
            <person name="LaButti K."/>
            <person name="Andreopoulos B."/>
            <person name="Lipzen A."/>
            <person name="Chen C."/>
            <person name="Yanf M."/>
            <person name="Daum C."/>
            <person name="Ng V."/>
            <person name="Clum A."/>
            <person name="Steindorff A."/>
            <person name="Ohm R."/>
            <person name="Martin F."/>
            <person name="Silar P."/>
            <person name="Natvig D."/>
            <person name="Lalanne C."/>
            <person name="Gautier V."/>
            <person name="Ament-velasquez S.L."/>
            <person name="Kruys A."/>
            <person name="Hutchinson M.I."/>
            <person name="Powell A.J."/>
            <person name="Barry K."/>
            <person name="Miller A.N."/>
            <person name="Grigoriev I.V."/>
            <person name="Debuchy R."/>
            <person name="Gladieux P."/>
            <person name="Thoren M.H."/>
            <person name="Johannesson H."/>
        </authorList>
    </citation>
    <scope>NUCLEOTIDE SEQUENCE</scope>
    <source>
        <strain evidence="1">CBS 232.78</strain>
    </source>
</reference>
<sequence>MVGHRFAYAGFPVLFRNVCTMNTLSCMHQLQTLGDSPFGSLRNTKHLTIYHGTWPLLDCRGDWDRNALWVGCRSWANSRAAEDAFRRYTQFITQEALREFKPDAQFRKLIHSFPTLNSITISHVNRWDWKPLNNEQYNALIKKIWILPYWTSFVADAVFSLLNVLHFFPHIRRLNIFGSLSPEHYVPGVYPAVSHLQVRSLISCNALKTKTRDFLASFPNLSELSISLEPGGPLNEQKLLLDALHWPQLCYFALYNVWISENELFGFVERHGRLRHLALDRITLIQGSWESFFVRYRDLQNRPSIEAQVLFAISSPDCVVEPEPLRLFLSQKDLPWPFFDLSDGIFPFDLE</sequence>
<accession>A0AAE0KJY0</accession>
<dbReference type="Proteomes" id="UP001285441">
    <property type="component" value="Unassembled WGS sequence"/>
</dbReference>
<protein>
    <submittedName>
        <fullName evidence="1">Uncharacterized protein</fullName>
    </submittedName>
</protein>
<dbReference type="SUPFAM" id="SSF52047">
    <property type="entry name" value="RNI-like"/>
    <property type="match status" value="1"/>
</dbReference>
<dbReference type="InterPro" id="IPR032675">
    <property type="entry name" value="LRR_dom_sf"/>
</dbReference>
<evidence type="ECO:0000313" key="1">
    <source>
        <dbReference type="EMBL" id="KAK3377657.1"/>
    </source>
</evidence>
<reference evidence="1" key="1">
    <citation type="journal article" date="2023" name="Mol. Phylogenet. Evol.">
        <title>Genome-scale phylogeny and comparative genomics of the fungal order Sordariales.</title>
        <authorList>
            <person name="Hensen N."/>
            <person name="Bonometti L."/>
            <person name="Westerberg I."/>
            <person name="Brannstrom I.O."/>
            <person name="Guillou S."/>
            <person name="Cros-Aarteil S."/>
            <person name="Calhoun S."/>
            <person name="Haridas S."/>
            <person name="Kuo A."/>
            <person name="Mondo S."/>
            <person name="Pangilinan J."/>
            <person name="Riley R."/>
            <person name="LaButti K."/>
            <person name="Andreopoulos B."/>
            <person name="Lipzen A."/>
            <person name="Chen C."/>
            <person name="Yan M."/>
            <person name="Daum C."/>
            <person name="Ng V."/>
            <person name="Clum A."/>
            <person name="Steindorff A."/>
            <person name="Ohm R.A."/>
            <person name="Martin F."/>
            <person name="Silar P."/>
            <person name="Natvig D.O."/>
            <person name="Lalanne C."/>
            <person name="Gautier V."/>
            <person name="Ament-Velasquez S.L."/>
            <person name="Kruys A."/>
            <person name="Hutchinson M.I."/>
            <person name="Powell A.J."/>
            <person name="Barry K."/>
            <person name="Miller A.N."/>
            <person name="Grigoriev I.V."/>
            <person name="Debuchy R."/>
            <person name="Gladieux P."/>
            <person name="Hiltunen Thoren M."/>
            <person name="Johannesson H."/>
        </authorList>
    </citation>
    <scope>NUCLEOTIDE SEQUENCE</scope>
    <source>
        <strain evidence="1">CBS 232.78</strain>
    </source>
</reference>
<dbReference type="EMBL" id="JAULSW010000006">
    <property type="protein sequence ID" value="KAK3377657.1"/>
    <property type="molecule type" value="Genomic_DNA"/>
</dbReference>
<evidence type="ECO:0000313" key="2">
    <source>
        <dbReference type="Proteomes" id="UP001285441"/>
    </source>
</evidence>
<comment type="caution">
    <text evidence="1">The sequence shown here is derived from an EMBL/GenBank/DDBJ whole genome shotgun (WGS) entry which is preliminary data.</text>
</comment>